<feature type="compositionally biased region" description="Basic residues" evidence="1">
    <location>
        <begin position="155"/>
        <end position="166"/>
    </location>
</feature>
<feature type="non-terminal residue" evidence="2">
    <location>
        <position position="222"/>
    </location>
</feature>
<dbReference type="AlphaFoldDB" id="A0A6J4SNE5"/>
<reference evidence="2" key="1">
    <citation type="submission" date="2020-02" db="EMBL/GenBank/DDBJ databases">
        <authorList>
            <person name="Meier V. D."/>
        </authorList>
    </citation>
    <scope>NUCLEOTIDE SEQUENCE</scope>
    <source>
        <strain evidence="2">AVDCRST_MAG67</strain>
    </source>
</reference>
<keyword evidence="2" id="KW-0830">Ubiquinone</keyword>
<keyword evidence="2" id="KW-0560">Oxidoreductase</keyword>
<organism evidence="2">
    <name type="scientific">uncultured Solirubrobacteraceae bacterium</name>
    <dbReference type="NCBI Taxonomy" id="1162706"/>
    <lineage>
        <taxon>Bacteria</taxon>
        <taxon>Bacillati</taxon>
        <taxon>Actinomycetota</taxon>
        <taxon>Thermoleophilia</taxon>
        <taxon>Solirubrobacterales</taxon>
        <taxon>Solirubrobacteraceae</taxon>
        <taxon>environmental samples</taxon>
    </lineage>
</organism>
<evidence type="ECO:0000313" key="2">
    <source>
        <dbReference type="EMBL" id="CAA9498952.1"/>
    </source>
</evidence>
<evidence type="ECO:0000256" key="1">
    <source>
        <dbReference type="SAM" id="MobiDB-lite"/>
    </source>
</evidence>
<gene>
    <name evidence="2" type="ORF">AVDCRST_MAG67-1721</name>
</gene>
<feature type="compositionally biased region" description="Basic and acidic residues" evidence="1">
    <location>
        <begin position="180"/>
        <end position="193"/>
    </location>
</feature>
<feature type="region of interest" description="Disordered" evidence="1">
    <location>
        <begin position="1"/>
        <end position="26"/>
    </location>
</feature>
<accession>A0A6J4SNE5</accession>
<feature type="compositionally biased region" description="Basic residues" evidence="1">
    <location>
        <begin position="49"/>
        <end position="78"/>
    </location>
</feature>
<name>A0A6J4SNE5_9ACTN</name>
<proteinExistence type="predicted"/>
<feature type="compositionally biased region" description="Basic and acidic residues" evidence="1">
    <location>
        <begin position="205"/>
        <end position="222"/>
    </location>
</feature>
<dbReference type="EMBL" id="CADCVQ010000076">
    <property type="protein sequence ID" value="CAA9498952.1"/>
    <property type="molecule type" value="Genomic_DNA"/>
</dbReference>
<feature type="compositionally biased region" description="Low complexity" evidence="1">
    <location>
        <begin position="79"/>
        <end position="92"/>
    </location>
</feature>
<dbReference type="EC" id="1.6.5.3" evidence="2"/>
<protein>
    <submittedName>
        <fullName evidence="2">NADH-ubiquinone oxidoreductase chain J</fullName>
        <ecNumber evidence="2">1.6.5.3</ecNumber>
    </submittedName>
</protein>
<feature type="compositionally biased region" description="Low complexity" evidence="1">
    <location>
        <begin position="1"/>
        <end position="15"/>
    </location>
</feature>
<sequence>GRAAVLRGRARGSCGSDRRRRRPQPVLQRARARLASAVPRGTVSAAARGVRRRGPGRRLRGRRHGALRLRRRLRRRAGRAAQPARRSRPAGAVGDLRRRAVRRAVHCDARLGSAADRHQRRRRARQLRLAGGDRHAAADEVPGALRGRVVSAADRRRRRGRARAPPRRPDRNRGAGAVQRDGHPAPRLYGHDGRGRRRAPLAAGRGDEHADARRGQGRGREL</sequence>
<feature type="region of interest" description="Disordered" evidence="1">
    <location>
        <begin position="38"/>
        <end position="97"/>
    </location>
</feature>
<feature type="region of interest" description="Disordered" evidence="1">
    <location>
        <begin position="112"/>
        <end position="222"/>
    </location>
</feature>
<dbReference type="GO" id="GO:0016491">
    <property type="term" value="F:oxidoreductase activity"/>
    <property type="evidence" value="ECO:0007669"/>
    <property type="project" value="UniProtKB-KW"/>
</dbReference>
<feature type="non-terminal residue" evidence="2">
    <location>
        <position position="1"/>
    </location>
</feature>